<dbReference type="EMBL" id="FXZG01000026">
    <property type="protein sequence ID" value="SMX99706.1"/>
    <property type="molecule type" value="Genomic_DNA"/>
</dbReference>
<protein>
    <submittedName>
        <fullName evidence="1">PD-(D/E)XK family member, (DUF4420)</fullName>
    </submittedName>
</protein>
<name>A0A2H1KJ22_BREAU</name>
<reference evidence="2" key="1">
    <citation type="submission" date="2017-03" db="EMBL/GenBank/DDBJ databases">
        <authorList>
            <person name="Monnet C."/>
        </authorList>
    </citation>
    <scope>NUCLEOTIDE SEQUENCE [LARGE SCALE GENOMIC DNA]</scope>
    <source>
        <strain evidence="2">CNRZ 920</strain>
    </source>
</reference>
<dbReference type="Proteomes" id="UP000234289">
    <property type="component" value="Unassembled WGS sequence"/>
</dbReference>
<organism evidence="1 2">
    <name type="scientific">Brevibacterium aurantiacum</name>
    <dbReference type="NCBI Taxonomy" id="273384"/>
    <lineage>
        <taxon>Bacteria</taxon>
        <taxon>Bacillati</taxon>
        <taxon>Actinomycetota</taxon>
        <taxon>Actinomycetes</taxon>
        <taxon>Micrococcales</taxon>
        <taxon>Brevibacteriaceae</taxon>
        <taxon>Brevibacterium</taxon>
    </lineage>
</organism>
<proteinExistence type="predicted"/>
<evidence type="ECO:0000313" key="2">
    <source>
        <dbReference type="Proteomes" id="UP000234289"/>
    </source>
</evidence>
<dbReference type="InterPro" id="IPR025534">
    <property type="entry name" value="DUF4420"/>
</dbReference>
<accession>A0A2H1KJ22</accession>
<dbReference type="Pfam" id="PF14390">
    <property type="entry name" value="DUF4420"/>
    <property type="match status" value="1"/>
</dbReference>
<sequence>MIEDIDGRPDPRKLNQEVLREYFDNPYVYTHYLGGANEYSITVDSLNRSIILEAPDDGTGHDPGLLKNITVDRGEGDATLRLTVEVGDLPEVAYSLAFSVFKNLESGSSFSESLDNAVDAFRDTIAKKRRLSDEQIAGMCGELLLLEHLMDRFGTERAVEMWLGPEAEEHDFGLPDFDLEVKTTLSEKRIHVISGSNQLKPREEVDLWLLSFQLTRVGAGRGFSLDDLCLKLIHKAGPLHRALKSGLSNAGWSTEDYGLYQTRFDLRNKPRTYHVTEQFPAITDDRLSGVVPRHDLISDVRYRVDVSALDHGSPGGDLRTFVEEK</sequence>
<dbReference type="RefSeq" id="WP_101639487.1">
    <property type="nucleotide sequence ID" value="NZ_FXZG01000026.1"/>
</dbReference>
<dbReference type="AlphaFoldDB" id="A0A2H1KJ22"/>
<evidence type="ECO:0000313" key="1">
    <source>
        <dbReference type="EMBL" id="SMX99706.1"/>
    </source>
</evidence>
<gene>
    <name evidence="1" type="ORF">BAUR920_03251</name>
</gene>